<protein>
    <recommendedName>
        <fullName evidence="2">Seipin</fullName>
    </recommendedName>
</protein>
<keyword evidence="10" id="KW-1185">Reference proteome</keyword>
<dbReference type="InterPro" id="IPR009617">
    <property type="entry name" value="Seipin"/>
</dbReference>
<keyword evidence="7 8" id="KW-0472">Membrane</keyword>
<feature type="transmembrane region" description="Helical" evidence="8">
    <location>
        <begin position="15"/>
        <end position="34"/>
    </location>
</feature>
<dbReference type="EMBL" id="LJIG01009419">
    <property type="protein sequence ID" value="KRT83117.1"/>
    <property type="molecule type" value="Genomic_DNA"/>
</dbReference>
<dbReference type="OrthoDB" id="3990054at2759"/>
<evidence type="ECO:0000313" key="9">
    <source>
        <dbReference type="EMBL" id="KRT83117.1"/>
    </source>
</evidence>
<accession>A0A0T6B7S2</accession>
<dbReference type="GO" id="GO:0006629">
    <property type="term" value="P:lipid metabolic process"/>
    <property type="evidence" value="ECO:0007669"/>
    <property type="project" value="UniProtKB-KW"/>
</dbReference>
<feature type="transmembrane region" description="Helical" evidence="8">
    <location>
        <begin position="165"/>
        <end position="185"/>
    </location>
</feature>
<dbReference type="GO" id="GO:0005789">
    <property type="term" value="C:endoplasmic reticulum membrane"/>
    <property type="evidence" value="ECO:0007669"/>
    <property type="project" value="UniProtKB-SubCell"/>
</dbReference>
<evidence type="ECO:0000256" key="3">
    <source>
        <dbReference type="ARBA" id="ARBA00022692"/>
    </source>
</evidence>
<evidence type="ECO:0000256" key="2">
    <source>
        <dbReference type="ARBA" id="ARBA00022064"/>
    </source>
</evidence>
<evidence type="ECO:0000256" key="6">
    <source>
        <dbReference type="ARBA" id="ARBA00023098"/>
    </source>
</evidence>
<evidence type="ECO:0000313" key="10">
    <source>
        <dbReference type="Proteomes" id="UP000051574"/>
    </source>
</evidence>
<keyword evidence="4" id="KW-0256">Endoplasmic reticulum</keyword>
<keyword evidence="5 8" id="KW-1133">Transmembrane helix</keyword>
<dbReference type="AlphaFoldDB" id="A0A0T6B7S2"/>
<gene>
    <name evidence="9" type="ORF">AMK59_3816</name>
</gene>
<evidence type="ECO:0000256" key="1">
    <source>
        <dbReference type="ARBA" id="ARBA00004477"/>
    </source>
</evidence>
<feature type="transmembrane region" description="Helical" evidence="8">
    <location>
        <begin position="54"/>
        <end position="77"/>
    </location>
</feature>
<keyword evidence="3 8" id="KW-0812">Transmembrane</keyword>
<keyword evidence="6" id="KW-0443">Lipid metabolism</keyword>
<dbReference type="Proteomes" id="UP000051574">
    <property type="component" value="Unassembled WGS sequence"/>
</dbReference>
<organism evidence="9 10">
    <name type="scientific">Oryctes borbonicus</name>
    <dbReference type="NCBI Taxonomy" id="1629725"/>
    <lineage>
        <taxon>Eukaryota</taxon>
        <taxon>Metazoa</taxon>
        <taxon>Ecdysozoa</taxon>
        <taxon>Arthropoda</taxon>
        <taxon>Hexapoda</taxon>
        <taxon>Insecta</taxon>
        <taxon>Pterygota</taxon>
        <taxon>Neoptera</taxon>
        <taxon>Endopterygota</taxon>
        <taxon>Coleoptera</taxon>
        <taxon>Polyphaga</taxon>
        <taxon>Scarabaeiformia</taxon>
        <taxon>Scarabaeidae</taxon>
        <taxon>Dynastinae</taxon>
        <taxon>Oryctes</taxon>
    </lineage>
</organism>
<feature type="transmembrane region" description="Helical" evidence="8">
    <location>
        <begin position="248"/>
        <end position="271"/>
    </location>
</feature>
<dbReference type="Pfam" id="PF06775">
    <property type="entry name" value="Seipin"/>
    <property type="match status" value="1"/>
</dbReference>
<name>A0A0T6B7S2_9SCAR</name>
<evidence type="ECO:0000256" key="5">
    <source>
        <dbReference type="ARBA" id="ARBA00022989"/>
    </source>
</evidence>
<comment type="subcellular location">
    <subcellularLocation>
        <location evidence="1">Endoplasmic reticulum membrane</location>
        <topology evidence="1">Multi-pass membrane protein</topology>
    </subcellularLocation>
</comment>
<dbReference type="CDD" id="cd23995">
    <property type="entry name" value="Seipin_BSCL2_like"/>
    <property type="match status" value="1"/>
</dbReference>
<proteinExistence type="predicted"/>
<dbReference type="PANTHER" id="PTHR21212">
    <property type="entry name" value="BERNARDINELLI-SEIP CONGENITAL LIPODYSTROPHY 2 HOMOLOG BSCL2 PROTEIN"/>
    <property type="match status" value="1"/>
</dbReference>
<comment type="caution">
    <text evidence="9">The sequence shown here is derived from an EMBL/GenBank/DDBJ whole genome shotgun (WGS) entry which is preliminary data.</text>
</comment>
<evidence type="ECO:0000256" key="7">
    <source>
        <dbReference type="ARBA" id="ARBA00023136"/>
    </source>
</evidence>
<dbReference type="PANTHER" id="PTHR21212:SF0">
    <property type="entry name" value="SEIPIN"/>
    <property type="match status" value="1"/>
</dbReference>
<evidence type="ECO:0000256" key="8">
    <source>
        <dbReference type="SAM" id="Phobius"/>
    </source>
</evidence>
<dbReference type="GO" id="GO:0140042">
    <property type="term" value="P:lipid droplet formation"/>
    <property type="evidence" value="ECO:0007669"/>
    <property type="project" value="UniProtKB-ARBA"/>
</dbReference>
<reference evidence="9 10" key="1">
    <citation type="submission" date="2015-09" db="EMBL/GenBank/DDBJ databases">
        <title>Draft genome of the scarab beetle Oryctes borbonicus.</title>
        <authorList>
            <person name="Meyer J.M."/>
            <person name="Markov G.V."/>
            <person name="Baskaran P."/>
            <person name="Herrmann M."/>
            <person name="Sommer R.J."/>
            <person name="Roedelsperger C."/>
        </authorList>
    </citation>
    <scope>NUCLEOTIDE SEQUENCE [LARGE SCALE GENOMIC DNA]</scope>
    <source>
        <strain evidence="9">OB123</strain>
        <tissue evidence="9">Whole animal</tissue>
    </source>
</reference>
<sequence length="330" mass="38178">MGIFTSISTSLRKSFRNNIQLPLIVFVHGIIELFKTKTNSGISQLKTTLFRGTVVAFITSLLVWLSILMYLAFYYAYVPKMSHEKHVHLQFKMCEDSGMCTFPSAHIELTKRQKLLMLGQPYRVELALEMPESPVNKQLGMFMVCVDFRGKNNKLITRSCRSAMLHYRSFILDLIYTIAYSPLLLTGTVEEKQTVTIELFEDYYEVENEAVTDVYVEVQSTRIEIYSAKFLLNAHFTGLRYIMFNWPLISAIIGITANLFFIAVICMISWYQLIHSEEYKRYVLTQRKFESFHVDQDDGSSSSSIDDASVLEENLRKRHQIHTIGEDDSL</sequence>
<evidence type="ECO:0000256" key="4">
    <source>
        <dbReference type="ARBA" id="ARBA00022824"/>
    </source>
</evidence>